<evidence type="ECO:0000313" key="2">
    <source>
        <dbReference type="EMBL" id="CAJ1967470.1"/>
    </source>
</evidence>
<dbReference type="PANTHER" id="PTHR36746">
    <property type="entry name" value="BNAC04G51760D PROTEIN"/>
    <property type="match status" value="1"/>
</dbReference>
<organism evidence="2 3">
    <name type="scientific">Sphenostylis stenocarpa</name>
    <dbReference type="NCBI Taxonomy" id="92480"/>
    <lineage>
        <taxon>Eukaryota</taxon>
        <taxon>Viridiplantae</taxon>
        <taxon>Streptophyta</taxon>
        <taxon>Embryophyta</taxon>
        <taxon>Tracheophyta</taxon>
        <taxon>Spermatophyta</taxon>
        <taxon>Magnoliopsida</taxon>
        <taxon>eudicotyledons</taxon>
        <taxon>Gunneridae</taxon>
        <taxon>Pentapetalae</taxon>
        <taxon>rosids</taxon>
        <taxon>fabids</taxon>
        <taxon>Fabales</taxon>
        <taxon>Fabaceae</taxon>
        <taxon>Papilionoideae</taxon>
        <taxon>50 kb inversion clade</taxon>
        <taxon>NPAAA clade</taxon>
        <taxon>indigoferoid/millettioid clade</taxon>
        <taxon>Phaseoleae</taxon>
        <taxon>Sphenostylis</taxon>
    </lineage>
</organism>
<gene>
    <name evidence="2" type="ORF">AYBTSS11_LOCUS21198</name>
</gene>
<reference evidence="2" key="1">
    <citation type="submission" date="2023-10" db="EMBL/GenBank/DDBJ databases">
        <authorList>
            <person name="Domelevo Entfellner J.-B."/>
        </authorList>
    </citation>
    <scope>NUCLEOTIDE SEQUENCE</scope>
</reference>
<evidence type="ECO:0000313" key="3">
    <source>
        <dbReference type="Proteomes" id="UP001189624"/>
    </source>
</evidence>
<keyword evidence="3" id="KW-1185">Reference proteome</keyword>
<accession>A0AA86SR98</accession>
<dbReference type="EMBL" id="OY731404">
    <property type="protein sequence ID" value="CAJ1967470.1"/>
    <property type="molecule type" value="Genomic_DNA"/>
</dbReference>
<feature type="compositionally biased region" description="Polar residues" evidence="1">
    <location>
        <begin position="1"/>
        <end position="12"/>
    </location>
</feature>
<dbReference type="Gramene" id="rna-AYBTSS11_LOCUS21198">
    <property type="protein sequence ID" value="CAJ1967470.1"/>
    <property type="gene ID" value="gene-AYBTSS11_LOCUS21198"/>
</dbReference>
<feature type="region of interest" description="Disordered" evidence="1">
    <location>
        <begin position="1"/>
        <end position="36"/>
    </location>
</feature>
<dbReference type="PANTHER" id="PTHR36746:SF2">
    <property type="match status" value="1"/>
</dbReference>
<protein>
    <submittedName>
        <fullName evidence="2">Uncharacterized protein</fullName>
    </submittedName>
</protein>
<dbReference type="AlphaFoldDB" id="A0AA86SR98"/>
<dbReference type="Proteomes" id="UP001189624">
    <property type="component" value="Chromosome 7"/>
</dbReference>
<name>A0AA86SR98_9FABA</name>
<sequence>MGNKNSATSKARSGQRAKVASIEPQPHHVFSRQRKYTRMPEVVSVRAYPTENEGKTPLCDDHTFSNYIQRTKYKISSNSNIGCHDEQRCPAYEDDMANVTNNNMENERDPFSDYIQNARKKEHKGATLLTDSIIQKSLRYTDSD</sequence>
<evidence type="ECO:0000256" key="1">
    <source>
        <dbReference type="SAM" id="MobiDB-lite"/>
    </source>
</evidence>
<proteinExistence type="predicted"/>